<dbReference type="Proteomes" id="UP000239757">
    <property type="component" value="Unassembled WGS sequence"/>
</dbReference>
<dbReference type="GO" id="GO:0016791">
    <property type="term" value="F:phosphatase activity"/>
    <property type="evidence" value="ECO:0007669"/>
    <property type="project" value="TreeGrafter"/>
</dbReference>
<dbReference type="AlphaFoldDB" id="A0A2P5WT03"/>
<evidence type="ECO:0000313" key="3">
    <source>
        <dbReference type="Proteomes" id="UP000239757"/>
    </source>
</evidence>
<dbReference type="InterPro" id="IPR013078">
    <property type="entry name" value="His_Pase_superF_clade-1"/>
</dbReference>
<organism evidence="2 3">
    <name type="scientific">Gossypium barbadense</name>
    <name type="common">Sea Island cotton</name>
    <name type="synonym">Hibiscus barbadensis</name>
    <dbReference type="NCBI Taxonomy" id="3634"/>
    <lineage>
        <taxon>Eukaryota</taxon>
        <taxon>Viridiplantae</taxon>
        <taxon>Streptophyta</taxon>
        <taxon>Embryophyta</taxon>
        <taxon>Tracheophyta</taxon>
        <taxon>Spermatophyta</taxon>
        <taxon>Magnoliopsida</taxon>
        <taxon>eudicotyledons</taxon>
        <taxon>Gunneridae</taxon>
        <taxon>Pentapetalae</taxon>
        <taxon>rosids</taxon>
        <taxon>malvids</taxon>
        <taxon>Malvales</taxon>
        <taxon>Malvaceae</taxon>
        <taxon>Malvoideae</taxon>
        <taxon>Gossypium</taxon>
    </lineage>
</organism>
<proteinExistence type="inferred from homology"/>
<dbReference type="EMBL" id="KZ666599">
    <property type="protein sequence ID" value="PPR94216.1"/>
    <property type="molecule type" value="Genomic_DNA"/>
</dbReference>
<gene>
    <name evidence="2" type="ORF">GOBAR_AA26448</name>
</gene>
<reference evidence="2 3" key="1">
    <citation type="submission" date="2015-01" db="EMBL/GenBank/DDBJ databases">
        <title>Genome of allotetraploid Gossypium barbadense reveals genomic plasticity and fiber elongation in cotton evolution.</title>
        <authorList>
            <person name="Chen X."/>
            <person name="Liu X."/>
            <person name="Zhao B."/>
            <person name="Zheng H."/>
            <person name="Hu Y."/>
            <person name="Lu G."/>
            <person name="Yang C."/>
            <person name="Chen J."/>
            <person name="Shan C."/>
            <person name="Zhang L."/>
            <person name="Zhou Y."/>
            <person name="Wang L."/>
            <person name="Guo W."/>
            <person name="Bai Y."/>
            <person name="Ruan J."/>
            <person name="Shangguan X."/>
            <person name="Mao Y."/>
            <person name="Jiang J."/>
            <person name="Zhu Y."/>
            <person name="Lei J."/>
            <person name="Kang H."/>
            <person name="Chen S."/>
            <person name="He X."/>
            <person name="Wang R."/>
            <person name="Wang Y."/>
            <person name="Chen J."/>
            <person name="Wang L."/>
            <person name="Yu S."/>
            <person name="Wang B."/>
            <person name="Wei J."/>
            <person name="Song S."/>
            <person name="Lu X."/>
            <person name="Gao Z."/>
            <person name="Gu W."/>
            <person name="Deng X."/>
            <person name="Ma D."/>
            <person name="Wang S."/>
            <person name="Liang W."/>
            <person name="Fang L."/>
            <person name="Cai C."/>
            <person name="Zhu X."/>
            <person name="Zhou B."/>
            <person name="Zhang Y."/>
            <person name="Chen Z."/>
            <person name="Xu S."/>
            <person name="Zhu R."/>
            <person name="Wang S."/>
            <person name="Zhang T."/>
            <person name="Zhao G."/>
        </authorList>
    </citation>
    <scope>NUCLEOTIDE SEQUENCE [LARGE SCALE GENOMIC DNA]</scope>
    <source>
        <strain evidence="3">cv. Xinhai21</strain>
        <tissue evidence="2">Leaf</tissue>
    </source>
</reference>
<name>A0A2P5WT03_GOSBA</name>
<comment type="similarity">
    <text evidence="1">Belongs to the phosphoglycerate mutase family.</text>
</comment>
<dbReference type="SUPFAM" id="SSF53254">
    <property type="entry name" value="Phosphoglycerate mutase-like"/>
    <property type="match status" value="1"/>
</dbReference>
<evidence type="ECO:0008006" key="4">
    <source>
        <dbReference type="Google" id="ProtNLM"/>
    </source>
</evidence>
<dbReference type="GO" id="GO:0005737">
    <property type="term" value="C:cytoplasm"/>
    <property type="evidence" value="ECO:0007669"/>
    <property type="project" value="TreeGrafter"/>
</dbReference>
<dbReference type="Pfam" id="PF00300">
    <property type="entry name" value="His_Phos_1"/>
    <property type="match status" value="1"/>
</dbReference>
<dbReference type="InterPro" id="IPR001345">
    <property type="entry name" value="PG/BPGM_mutase_AS"/>
</dbReference>
<dbReference type="PANTHER" id="PTHR48100">
    <property type="entry name" value="BROAD-SPECIFICITY PHOSPHATASE YOR283W-RELATED"/>
    <property type="match status" value="1"/>
</dbReference>
<accession>A0A2P5WT03</accession>
<evidence type="ECO:0000256" key="1">
    <source>
        <dbReference type="ARBA" id="ARBA00038362"/>
    </source>
</evidence>
<dbReference type="CDD" id="cd07067">
    <property type="entry name" value="HP_PGM_like"/>
    <property type="match status" value="1"/>
</dbReference>
<protein>
    <recommendedName>
        <fullName evidence="4">Phosphoglycerate mutase-like protein</fullName>
    </recommendedName>
</protein>
<dbReference type="Gene3D" id="3.40.50.1240">
    <property type="entry name" value="Phosphoglycerate mutase-like"/>
    <property type="match status" value="1"/>
</dbReference>
<sequence>MNTTAAQFPYPWQRCKVIHLVRHGQAMHNVEGDKDRNALLSPHLFDAQLSPLGLQQVCKLRKEVHARGLFKKIELVVTSPLHRTMQTAIGVFGNESSADEGNTDNFSAKPGGLDCPQIMAVELCRDRLGVRPCDMRRKVSECEALFPSIDFSMMDGEDDSMWNPDIREPEEEIAARMVLFMNWLWTRPEQDIVIVSHGIILQQILKVLGNDCHQAVSSALCQRFDNCELRSVVIVDKTSIKVQSNIFYRGNKENSKGTYLHTQPRAVDSTLCSSRDVAKQQHVLREEVSN</sequence>
<dbReference type="PROSITE" id="PS00175">
    <property type="entry name" value="PG_MUTASE"/>
    <property type="match status" value="1"/>
</dbReference>
<evidence type="ECO:0000313" key="2">
    <source>
        <dbReference type="EMBL" id="PPR94216.1"/>
    </source>
</evidence>
<dbReference type="SMART" id="SM00855">
    <property type="entry name" value="PGAM"/>
    <property type="match status" value="1"/>
</dbReference>
<dbReference type="InterPro" id="IPR029033">
    <property type="entry name" value="His_PPase_superfam"/>
</dbReference>
<dbReference type="PANTHER" id="PTHR48100:SF19">
    <property type="entry name" value="PHOSPHOGLYCERATE MUTASE FAMILY PROTEIN"/>
    <property type="match status" value="1"/>
</dbReference>
<dbReference type="InterPro" id="IPR050275">
    <property type="entry name" value="PGM_Phosphatase"/>
</dbReference>
<dbReference type="OrthoDB" id="496981at2759"/>